<protein>
    <submittedName>
        <fullName evidence="2">Membrane protein</fullName>
    </submittedName>
</protein>
<dbReference type="STRING" id="167539.Pro_1781"/>
<evidence type="ECO:0000313" key="3">
    <source>
        <dbReference type="Proteomes" id="UP000001420"/>
    </source>
</evidence>
<reference evidence="2 3" key="1">
    <citation type="journal article" date="2003" name="Proc. Natl. Acad. Sci. U.S.A.">
        <title>Genome sequence of the cyanobacterium Prochlorococcus marinus SS120, a nearly minimal oxyphototrophic genome.</title>
        <authorList>
            <person name="Dufresne A."/>
            <person name="Salanoubat M."/>
            <person name="Partensky F."/>
            <person name="Artiguenave F."/>
            <person name="Axmann I.M."/>
            <person name="Barbe V."/>
            <person name="Duprat S."/>
            <person name="Galperin M.Y."/>
            <person name="Koonin E.V."/>
            <person name="Le Gall F."/>
            <person name="Makarova K.S."/>
            <person name="Ostrowski M."/>
            <person name="Oztas S."/>
            <person name="Robert C."/>
            <person name="Rogozin I.B."/>
            <person name="Scanlan D.J."/>
            <person name="Tandeau de Marsac N."/>
            <person name="Weissenbach J."/>
            <person name="Wincker P."/>
            <person name="Wolf Y.I."/>
            <person name="Hess W.R."/>
        </authorList>
    </citation>
    <scope>NUCLEOTIDE SEQUENCE [LARGE SCALE GENOMIC DNA]</scope>
    <source>
        <strain evidence="3">SARG / CCMP1375 / SS120</strain>
    </source>
</reference>
<dbReference type="HOGENOM" id="CLU_105759_0_0_3"/>
<gene>
    <name evidence="2" type="ordered locus">Pro_1781</name>
</gene>
<feature type="transmembrane region" description="Helical" evidence="1">
    <location>
        <begin position="102"/>
        <end position="123"/>
    </location>
</feature>
<keyword evidence="1" id="KW-0472">Membrane</keyword>
<dbReference type="AlphaFoldDB" id="Q7V9P8"/>
<evidence type="ECO:0000256" key="1">
    <source>
        <dbReference type="SAM" id="Phobius"/>
    </source>
</evidence>
<dbReference type="RefSeq" id="WP_011125930.1">
    <property type="nucleotide sequence ID" value="NC_005042.1"/>
</dbReference>
<dbReference type="eggNOG" id="ENOG5033XC3">
    <property type="taxonomic scope" value="Bacteria"/>
</dbReference>
<keyword evidence="1" id="KW-1133">Transmembrane helix</keyword>
<dbReference type="KEGG" id="pma:Pro_1781"/>
<feature type="transmembrane region" description="Helical" evidence="1">
    <location>
        <begin position="42"/>
        <end position="65"/>
    </location>
</feature>
<feature type="transmembrane region" description="Helical" evidence="1">
    <location>
        <begin position="12"/>
        <end position="30"/>
    </location>
</feature>
<accession>Q7V9P8</accession>
<feature type="transmembrane region" description="Helical" evidence="1">
    <location>
        <begin position="135"/>
        <end position="157"/>
    </location>
</feature>
<dbReference type="EMBL" id="AE017126">
    <property type="protein sequence ID" value="AAQ00825.1"/>
    <property type="molecule type" value="Genomic_DNA"/>
</dbReference>
<organism evidence="2 3">
    <name type="scientific">Prochlorococcus marinus (strain SARG / CCMP1375 / SS120)</name>
    <dbReference type="NCBI Taxonomy" id="167539"/>
    <lineage>
        <taxon>Bacteria</taxon>
        <taxon>Bacillati</taxon>
        <taxon>Cyanobacteriota</taxon>
        <taxon>Cyanophyceae</taxon>
        <taxon>Synechococcales</taxon>
        <taxon>Prochlorococcaceae</taxon>
        <taxon>Prochlorococcus</taxon>
    </lineage>
</organism>
<dbReference type="OrthoDB" id="541740at2"/>
<name>Q7V9P8_PROMA</name>
<keyword evidence="3" id="KW-1185">Reference proteome</keyword>
<sequence>MRKEQKKTIYKFLVLLVPLLILSSPSWLMLGGVGARWAQLWLLPWALIEGPLAGLFAGFCLGTILDTINLDGSSQIPALMLLGFWWGRLGTKSQYFDKTFTLGLLAWIGSIISDVSIWAQKIFFVDGNFLIFNAWSFYTLLAGSIVTGLIAPLLCSFTMRTFFRGKI</sequence>
<keyword evidence="1" id="KW-0812">Transmembrane</keyword>
<evidence type="ECO:0000313" key="2">
    <source>
        <dbReference type="EMBL" id="AAQ00825.1"/>
    </source>
</evidence>
<dbReference type="EnsemblBacteria" id="AAQ00825">
    <property type="protein sequence ID" value="AAQ00825"/>
    <property type="gene ID" value="Pro_1781"/>
</dbReference>
<proteinExistence type="predicted"/>
<dbReference type="Proteomes" id="UP000001420">
    <property type="component" value="Chromosome"/>
</dbReference>
<dbReference type="PATRIC" id="fig|167539.5.peg.1882"/>